<dbReference type="STRING" id="1423810.FD19_GL001065"/>
<evidence type="ECO:0000256" key="4">
    <source>
        <dbReference type="ARBA" id="ARBA00022538"/>
    </source>
</evidence>
<dbReference type="GO" id="GO:0005267">
    <property type="term" value="F:potassium channel activity"/>
    <property type="evidence" value="ECO:0007669"/>
    <property type="project" value="UniProtKB-KW"/>
</dbReference>
<comment type="similarity">
    <text evidence="2">Belongs to the TMEM175 family.</text>
</comment>
<keyword evidence="5 14" id="KW-0812">Transmembrane</keyword>
<evidence type="ECO:0000256" key="6">
    <source>
        <dbReference type="ARBA" id="ARBA00022826"/>
    </source>
</evidence>
<keyword evidence="7" id="KW-0630">Potassium</keyword>
<evidence type="ECO:0000313" key="16">
    <source>
        <dbReference type="Proteomes" id="UP000051789"/>
    </source>
</evidence>
<gene>
    <name evidence="15" type="ORF">FD19_GL001065</name>
</gene>
<evidence type="ECO:0000256" key="14">
    <source>
        <dbReference type="SAM" id="Phobius"/>
    </source>
</evidence>
<dbReference type="PANTHER" id="PTHR31462">
    <property type="entry name" value="ENDOSOMAL/LYSOSOMAL POTASSIUM CHANNEL TMEM175"/>
    <property type="match status" value="1"/>
</dbReference>
<evidence type="ECO:0000313" key="15">
    <source>
        <dbReference type="EMBL" id="KRM87554.1"/>
    </source>
</evidence>
<keyword evidence="3" id="KW-0813">Transport</keyword>
<feature type="transmembrane region" description="Helical" evidence="14">
    <location>
        <begin position="38"/>
        <end position="60"/>
    </location>
</feature>
<reference evidence="15 16" key="1">
    <citation type="journal article" date="2015" name="Genome Announc.">
        <title>Expanding the biotechnology potential of lactobacilli through comparative genomics of 213 strains and associated genera.</title>
        <authorList>
            <person name="Sun Z."/>
            <person name="Harris H.M."/>
            <person name="McCann A."/>
            <person name="Guo C."/>
            <person name="Argimon S."/>
            <person name="Zhang W."/>
            <person name="Yang X."/>
            <person name="Jeffery I.B."/>
            <person name="Cooney J.C."/>
            <person name="Kagawa T.F."/>
            <person name="Liu W."/>
            <person name="Song Y."/>
            <person name="Salvetti E."/>
            <person name="Wrobel A."/>
            <person name="Rasinkangas P."/>
            <person name="Parkhill J."/>
            <person name="Rea M.C."/>
            <person name="O'Sullivan O."/>
            <person name="Ritari J."/>
            <person name="Douillard F.P."/>
            <person name="Paul Ross R."/>
            <person name="Yang R."/>
            <person name="Briner A.E."/>
            <person name="Felis G.E."/>
            <person name="de Vos W.M."/>
            <person name="Barrangou R."/>
            <person name="Klaenhammer T.R."/>
            <person name="Caufield P.W."/>
            <person name="Cui Y."/>
            <person name="Zhang H."/>
            <person name="O'Toole P.W."/>
        </authorList>
    </citation>
    <scope>NUCLEOTIDE SEQUENCE [LARGE SCALE GENOMIC DNA]</scope>
    <source>
        <strain evidence="15 16">DSM 22698</strain>
    </source>
</reference>
<comment type="caution">
    <text evidence="15">The sequence shown here is derived from an EMBL/GenBank/DDBJ whole genome shotgun (WGS) entry which is preliminary data.</text>
</comment>
<evidence type="ECO:0000256" key="2">
    <source>
        <dbReference type="ARBA" id="ARBA00006920"/>
    </source>
</evidence>
<keyword evidence="9" id="KW-0406">Ion transport</keyword>
<protein>
    <recommendedName>
        <fullName evidence="17">Integral membrane protein</fullName>
    </recommendedName>
</protein>
<feature type="transmembrane region" description="Helical" evidence="14">
    <location>
        <begin position="12"/>
        <end position="32"/>
    </location>
</feature>
<evidence type="ECO:0000256" key="9">
    <source>
        <dbReference type="ARBA" id="ARBA00023065"/>
    </source>
</evidence>
<organism evidence="15 16">
    <name type="scientific">Lacticaseibacillus thailandensis DSM 22698 = JCM 13996</name>
    <dbReference type="NCBI Taxonomy" id="1423810"/>
    <lineage>
        <taxon>Bacteria</taxon>
        <taxon>Bacillati</taxon>
        <taxon>Bacillota</taxon>
        <taxon>Bacilli</taxon>
        <taxon>Lactobacillales</taxon>
        <taxon>Lactobacillaceae</taxon>
        <taxon>Lacticaseibacillus</taxon>
    </lineage>
</organism>
<feature type="transmembrane region" description="Helical" evidence="14">
    <location>
        <begin position="106"/>
        <end position="124"/>
    </location>
</feature>
<keyword evidence="16" id="KW-1185">Reference proteome</keyword>
<dbReference type="GO" id="GO:0015252">
    <property type="term" value="F:proton channel activity"/>
    <property type="evidence" value="ECO:0007669"/>
    <property type="project" value="InterPro"/>
</dbReference>
<evidence type="ECO:0000256" key="5">
    <source>
        <dbReference type="ARBA" id="ARBA00022692"/>
    </source>
</evidence>
<evidence type="ECO:0000256" key="8">
    <source>
        <dbReference type="ARBA" id="ARBA00022989"/>
    </source>
</evidence>
<dbReference type="PANTHER" id="PTHR31462:SF5">
    <property type="entry name" value="ENDOSOMAL_LYSOSOMAL PROTON CHANNEL TMEM175"/>
    <property type="match status" value="1"/>
</dbReference>
<dbReference type="InterPro" id="IPR010617">
    <property type="entry name" value="TMEM175-like"/>
</dbReference>
<feature type="transmembrane region" description="Helical" evidence="14">
    <location>
        <begin position="172"/>
        <end position="189"/>
    </location>
</feature>
<evidence type="ECO:0000256" key="3">
    <source>
        <dbReference type="ARBA" id="ARBA00022448"/>
    </source>
</evidence>
<keyword evidence="10 14" id="KW-0472">Membrane</keyword>
<dbReference type="PATRIC" id="fig|1423810.4.peg.1092"/>
<evidence type="ECO:0000256" key="7">
    <source>
        <dbReference type="ARBA" id="ARBA00022958"/>
    </source>
</evidence>
<dbReference type="GO" id="GO:0016020">
    <property type="term" value="C:membrane"/>
    <property type="evidence" value="ECO:0007669"/>
    <property type="project" value="UniProtKB-SubCell"/>
</dbReference>
<dbReference type="AlphaFoldDB" id="A0A0R2C904"/>
<sequence length="328" mass="37521">MEKLKNRLDAFSDAIIAIIITIMVLNIPPVLHDSLHNYLQLGKSVSIYFISFIFIANMWYQHGTAFSEITTMTYRIVILDMLFLMPLSLMPLLTNMMASNTTTITVVLYGALQLVVNLLFRFLTKAIVHLQYTEATEMRQVYQKIYGNTNRVMDALSLATLVVAFVQPEFSLFVFLAYPIVMFLLNSSARQEMYDVAALPTEQQHDFTQLSGNDLRDFRKAQREFLRNAQEAITNGQPPTDKDATNTSAASGVAEKATKPQAPGVPPSISSWLDQNVDPTRQRQIYARFANMTPEQRAAMEARVAQRMQRWFDQRHVNRNHHHTPQQR</sequence>
<evidence type="ECO:0008006" key="17">
    <source>
        <dbReference type="Google" id="ProtNLM"/>
    </source>
</evidence>
<dbReference type="Pfam" id="PF06736">
    <property type="entry name" value="TMEM175"/>
    <property type="match status" value="1"/>
</dbReference>
<keyword evidence="6" id="KW-0631">Potassium channel</keyword>
<comment type="subcellular location">
    <subcellularLocation>
        <location evidence="1">Membrane</location>
        <topology evidence="1">Multi-pass membrane protein</topology>
    </subcellularLocation>
</comment>
<evidence type="ECO:0000256" key="1">
    <source>
        <dbReference type="ARBA" id="ARBA00004141"/>
    </source>
</evidence>
<keyword evidence="8 14" id="KW-1133">Transmembrane helix</keyword>
<keyword evidence="4" id="KW-0633">Potassium transport</keyword>
<name>A0A0R2C904_9LACO</name>
<accession>A0A0R2C904</accession>
<dbReference type="EMBL" id="AYZK01000002">
    <property type="protein sequence ID" value="KRM87554.1"/>
    <property type="molecule type" value="Genomic_DNA"/>
</dbReference>
<feature type="transmembrane region" description="Helical" evidence="14">
    <location>
        <begin position="72"/>
        <end position="94"/>
    </location>
</feature>
<evidence type="ECO:0000256" key="13">
    <source>
        <dbReference type="SAM" id="MobiDB-lite"/>
    </source>
</evidence>
<feature type="region of interest" description="Disordered" evidence="13">
    <location>
        <begin position="230"/>
        <end position="276"/>
    </location>
</feature>
<evidence type="ECO:0000256" key="12">
    <source>
        <dbReference type="ARBA" id="ARBA00034430"/>
    </source>
</evidence>
<proteinExistence type="inferred from homology"/>
<keyword evidence="11" id="KW-0407">Ion channel</keyword>
<comment type="catalytic activity">
    <reaction evidence="12">
        <text>K(+)(in) = K(+)(out)</text>
        <dbReference type="Rhea" id="RHEA:29463"/>
        <dbReference type="ChEBI" id="CHEBI:29103"/>
    </reaction>
</comment>
<dbReference type="OrthoDB" id="7626281at2"/>
<evidence type="ECO:0000256" key="11">
    <source>
        <dbReference type="ARBA" id="ARBA00023303"/>
    </source>
</evidence>
<dbReference type="Proteomes" id="UP000051789">
    <property type="component" value="Unassembled WGS sequence"/>
</dbReference>
<evidence type="ECO:0000256" key="10">
    <source>
        <dbReference type="ARBA" id="ARBA00023136"/>
    </source>
</evidence>
<dbReference type="RefSeq" id="WP_054749807.1">
    <property type="nucleotide sequence ID" value="NZ_AYZK01000002.1"/>
</dbReference>